<dbReference type="GO" id="GO:0031124">
    <property type="term" value="P:mRNA 3'-end processing"/>
    <property type="evidence" value="ECO:0007669"/>
    <property type="project" value="InterPro"/>
</dbReference>
<organism evidence="3 4">
    <name type="scientific">Chloropicon roscoffensis</name>
    <dbReference type="NCBI Taxonomy" id="1461544"/>
    <lineage>
        <taxon>Eukaryota</taxon>
        <taxon>Viridiplantae</taxon>
        <taxon>Chlorophyta</taxon>
        <taxon>Chloropicophyceae</taxon>
        <taxon>Chloropicales</taxon>
        <taxon>Chloropicaceae</taxon>
        <taxon>Chloropicon</taxon>
    </lineage>
</organism>
<dbReference type="AlphaFoldDB" id="A0AAX4PDJ8"/>
<protein>
    <submittedName>
        <fullName evidence="3">Polyadenylation and cleavage factor</fullName>
    </submittedName>
</protein>
<dbReference type="Gene3D" id="1.25.40.90">
    <property type="match status" value="1"/>
</dbReference>
<evidence type="ECO:0000313" key="4">
    <source>
        <dbReference type="Proteomes" id="UP001472866"/>
    </source>
</evidence>
<dbReference type="CDD" id="cd16982">
    <property type="entry name" value="CID_Pcf11"/>
    <property type="match status" value="1"/>
</dbReference>
<dbReference type="EMBL" id="CP151509">
    <property type="protein sequence ID" value="WZN64233.1"/>
    <property type="molecule type" value="Genomic_DNA"/>
</dbReference>
<feature type="compositionally biased region" description="Low complexity" evidence="1">
    <location>
        <begin position="153"/>
        <end position="167"/>
    </location>
</feature>
<keyword evidence="4" id="KW-1185">Reference proteome</keyword>
<dbReference type="GO" id="GO:0005849">
    <property type="term" value="C:mRNA cleavage factor complex"/>
    <property type="evidence" value="ECO:0007669"/>
    <property type="project" value="TreeGrafter"/>
</dbReference>
<feature type="region of interest" description="Disordered" evidence="1">
    <location>
        <begin position="146"/>
        <end position="167"/>
    </location>
</feature>
<dbReference type="SMART" id="SM00582">
    <property type="entry name" value="RPR"/>
    <property type="match status" value="1"/>
</dbReference>
<dbReference type="InterPro" id="IPR008942">
    <property type="entry name" value="ENTH_VHS"/>
</dbReference>
<dbReference type="PANTHER" id="PTHR15921">
    <property type="entry name" value="PRE-MRNA CLEAVAGE COMPLEX II"/>
    <property type="match status" value="1"/>
</dbReference>
<dbReference type="GO" id="GO:0005737">
    <property type="term" value="C:cytoplasm"/>
    <property type="evidence" value="ECO:0007669"/>
    <property type="project" value="TreeGrafter"/>
</dbReference>
<feature type="region of interest" description="Disordered" evidence="1">
    <location>
        <begin position="192"/>
        <end position="281"/>
    </location>
</feature>
<dbReference type="InterPro" id="IPR006569">
    <property type="entry name" value="CID_dom"/>
</dbReference>
<dbReference type="InterPro" id="IPR045154">
    <property type="entry name" value="PCF11-like"/>
</dbReference>
<gene>
    <name evidence="3" type="ORF">HKI87_09g57880</name>
</gene>
<dbReference type="Pfam" id="PF04818">
    <property type="entry name" value="CID"/>
    <property type="match status" value="1"/>
</dbReference>
<dbReference type="Pfam" id="PF23228">
    <property type="entry name" value="zf_PCFS4"/>
    <property type="match status" value="1"/>
</dbReference>
<feature type="domain" description="CID" evidence="2">
    <location>
        <begin position="9"/>
        <end position="141"/>
    </location>
</feature>
<name>A0AAX4PDJ8_9CHLO</name>
<dbReference type="GO" id="GO:0006369">
    <property type="term" value="P:termination of RNA polymerase II transcription"/>
    <property type="evidence" value="ECO:0007669"/>
    <property type="project" value="InterPro"/>
</dbReference>
<accession>A0AAX4PDJ8</accession>
<reference evidence="3 4" key="1">
    <citation type="submission" date="2024-03" db="EMBL/GenBank/DDBJ databases">
        <title>Complete genome sequence of the green alga Chloropicon roscoffensis RCC1871.</title>
        <authorList>
            <person name="Lemieux C."/>
            <person name="Pombert J.-F."/>
            <person name="Otis C."/>
            <person name="Turmel M."/>
        </authorList>
    </citation>
    <scope>NUCLEOTIDE SEQUENCE [LARGE SCALE GENOMIC DNA]</scope>
    <source>
        <strain evidence="3 4">RCC1871</strain>
    </source>
</reference>
<dbReference type="InterPro" id="IPR057242">
    <property type="entry name" value="PCFS4-like"/>
</dbReference>
<evidence type="ECO:0000313" key="3">
    <source>
        <dbReference type="EMBL" id="WZN64233.1"/>
    </source>
</evidence>
<dbReference type="SUPFAM" id="SSF48464">
    <property type="entry name" value="ENTH/VHS domain"/>
    <property type="match status" value="1"/>
</dbReference>
<dbReference type="GO" id="GO:0003729">
    <property type="term" value="F:mRNA binding"/>
    <property type="evidence" value="ECO:0007669"/>
    <property type="project" value="InterPro"/>
</dbReference>
<proteinExistence type="predicted"/>
<dbReference type="InterPro" id="IPR047415">
    <property type="entry name" value="Pcf11_CID"/>
</dbReference>
<evidence type="ECO:0000259" key="2">
    <source>
        <dbReference type="PROSITE" id="PS51391"/>
    </source>
</evidence>
<dbReference type="Proteomes" id="UP001472866">
    <property type="component" value="Chromosome 09"/>
</dbReference>
<dbReference type="GO" id="GO:0000993">
    <property type="term" value="F:RNA polymerase II complex binding"/>
    <property type="evidence" value="ECO:0007669"/>
    <property type="project" value="InterPro"/>
</dbReference>
<dbReference type="PROSITE" id="PS51391">
    <property type="entry name" value="CID"/>
    <property type="match status" value="1"/>
</dbReference>
<dbReference type="PANTHER" id="PTHR15921:SF3">
    <property type="entry name" value="PRE-MRNA CLEAVAGE COMPLEX 2 PROTEIN PCF11"/>
    <property type="match status" value="1"/>
</dbReference>
<evidence type="ECO:0000256" key="1">
    <source>
        <dbReference type="SAM" id="MobiDB-lite"/>
    </source>
</evidence>
<sequence>MATKAARNQTTSVIDRFAEELKYLTTNDSERIELLTTVARENEKLASSIVAIIEKHISACRADCKLWGLYLLDSVTKSRNPNNVYKTHVARNLFEVFLSCYTSVDAAQRAKMDKLLFVWQKYGRFDRNLLGQIEYEVNAKRASLSKAGGQGRGAQAQRGQPQQLQDQQQQLLNPEMLSKLGNLLPQLLESQKKANAAKTAGSGRARPPQPQPQPQVKVKQERNPPAAAAAAMDYRNAPDPTTSLLSSEDEEEEKPQARAPQPARKGGASARKRKREEQKPAEVGFSASFLGGRMANSRHEFVIDALYFDQTHQCMQTGKRFRDKEGLQRHLDVLFFRKKLERESELSRKWYVPDSIWAASAQQEDPEKEGKTENMEEDREAARVEEEASISVVADPSVKACAISGEKFHTFYKDGDDQWHFRDALRLKSPYQGVAAGSYVLRSSLPPEIRERELS</sequence>